<dbReference type="AlphaFoldDB" id="A0A1H3ZW98"/>
<keyword evidence="3" id="KW-1185">Reference proteome</keyword>
<accession>A0A1H3ZW98</accession>
<evidence type="ECO:0000313" key="2">
    <source>
        <dbReference type="EMBL" id="SEA27564.1"/>
    </source>
</evidence>
<dbReference type="STRING" id="1122198.SAMN02745729_102179"/>
<dbReference type="EMBL" id="FNRJ01000002">
    <property type="protein sequence ID" value="SEA27564.1"/>
    <property type="molecule type" value="Genomic_DNA"/>
</dbReference>
<dbReference type="Proteomes" id="UP000242469">
    <property type="component" value="Unassembled WGS sequence"/>
</dbReference>
<evidence type="ECO:0000256" key="1">
    <source>
        <dbReference type="SAM" id="MobiDB-lite"/>
    </source>
</evidence>
<dbReference type="InterPro" id="IPR009228">
    <property type="entry name" value="Capsid_scaffold_GpO"/>
</dbReference>
<feature type="region of interest" description="Disordered" evidence="1">
    <location>
        <begin position="244"/>
        <end position="274"/>
    </location>
</feature>
<reference evidence="3" key="1">
    <citation type="submission" date="2016-10" db="EMBL/GenBank/DDBJ databases">
        <authorList>
            <person name="Varghese N."/>
            <person name="Submissions S."/>
        </authorList>
    </citation>
    <scope>NUCLEOTIDE SEQUENCE [LARGE SCALE GENOMIC DNA]</scope>
    <source>
        <strain evidence="3">DSM 11526</strain>
    </source>
</reference>
<feature type="compositionally biased region" description="Polar residues" evidence="1">
    <location>
        <begin position="252"/>
        <end position="261"/>
    </location>
</feature>
<gene>
    <name evidence="2" type="ORF">SAMN02745729_102179</name>
</gene>
<organism evidence="2 3">
    <name type="scientific">Marinobacterium iners DSM 11526</name>
    <dbReference type="NCBI Taxonomy" id="1122198"/>
    <lineage>
        <taxon>Bacteria</taxon>
        <taxon>Pseudomonadati</taxon>
        <taxon>Pseudomonadota</taxon>
        <taxon>Gammaproteobacteria</taxon>
        <taxon>Oceanospirillales</taxon>
        <taxon>Oceanospirillaceae</taxon>
        <taxon>Marinobacterium</taxon>
    </lineage>
</organism>
<name>A0A1H3ZW98_9GAMM</name>
<proteinExistence type="predicted"/>
<dbReference type="Pfam" id="PF05929">
    <property type="entry name" value="Phage_GPO"/>
    <property type="match status" value="1"/>
</dbReference>
<dbReference type="OrthoDB" id="5625143at2"/>
<protein>
    <submittedName>
        <fullName evidence="2">Phage capsid scaffolding protein (GPO) serine peptidase</fullName>
    </submittedName>
</protein>
<dbReference type="RefSeq" id="WP_091823826.1">
    <property type="nucleotide sequence ID" value="NZ_FNRJ01000002.1"/>
</dbReference>
<evidence type="ECO:0000313" key="3">
    <source>
        <dbReference type="Proteomes" id="UP000242469"/>
    </source>
</evidence>
<sequence>MAKKALKSKWFRVGVEGDTTDGRKIEAAWLTQMAANYNPEKYGARVNCEHVRGMAPDSSFGAFGDVTALKTETIKIDGEDKVALYAQITPNDDLIALNKKRKKVYTSMEIDHNFADKGEAYLVGLAVTDSPASLGTEMLEFAATQAEKNPLNARKQKPENVFSAAREVELEFEDNTSLLTRVKEMLSRNEGQRTQKDGEFSEAIEAIAGELASLKDQFSKLSDGGDSSALQQLQTDLKAARDDLTELKQKLDNTPNFTQRPAASGGKGEQVTDC</sequence>